<comment type="cofactor">
    <cofactor evidence="11">
        <name>heme b</name>
        <dbReference type="ChEBI" id="CHEBI:60344"/>
    </cofactor>
    <text evidence="11">Binds 1 heme b (iron(II)-protoporphyrin IX) group per subunit.</text>
</comment>
<feature type="disulfide bond" evidence="13">
    <location>
        <begin position="38"/>
        <end position="309"/>
    </location>
</feature>
<evidence type="ECO:0000259" key="15">
    <source>
        <dbReference type="PROSITE" id="PS50873"/>
    </source>
</evidence>
<dbReference type="GO" id="GO:0020037">
    <property type="term" value="F:heme binding"/>
    <property type="evidence" value="ECO:0007669"/>
    <property type="project" value="UniProtKB-UniRule"/>
</dbReference>
<dbReference type="InterPro" id="IPR024589">
    <property type="entry name" value="Ligninase_C"/>
</dbReference>
<dbReference type="EC" id="1.11.1.-" evidence="14"/>
<dbReference type="InterPro" id="IPR002016">
    <property type="entry name" value="Haem_peroxidase"/>
</dbReference>
<dbReference type="GO" id="GO:0004601">
    <property type="term" value="F:peroxidase activity"/>
    <property type="evidence" value="ECO:0007669"/>
    <property type="project" value="UniProtKB-KW"/>
</dbReference>
<dbReference type="GO" id="GO:0046872">
    <property type="term" value="F:metal ion binding"/>
    <property type="evidence" value="ECO:0007669"/>
    <property type="project" value="UniProtKB-UniRule"/>
</dbReference>
<dbReference type="SUPFAM" id="SSF48113">
    <property type="entry name" value="Heme-dependent peroxidases"/>
    <property type="match status" value="1"/>
</dbReference>
<dbReference type="Gene3D" id="1.10.420.10">
    <property type="entry name" value="Peroxidase, domain 2"/>
    <property type="match status" value="1"/>
</dbReference>
<reference evidence="16 17" key="1">
    <citation type="journal article" date="2014" name="PLoS Genet.">
        <title>Analysis of the Phlebiopsis gigantea genome, transcriptome and secretome provides insight into its pioneer colonization strategies of wood.</title>
        <authorList>
            <person name="Hori C."/>
            <person name="Ishida T."/>
            <person name="Igarashi K."/>
            <person name="Samejima M."/>
            <person name="Suzuki H."/>
            <person name="Master E."/>
            <person name="Ferreira P."/>
            <person name="Ruiz-Duenas F.J."/>
            <person name="Held B."/>
            <person name="Canessa P."/>
            <person name="Larrondo L.F."/>
            <person name="Schmoll M."/>
            <person name="Druzhinina I.S."/>
            <person name="Kubicek C.P."/>
            <person name="Gaskell J.A."/>
            <person name="Kersten P."/>
            <person name="St John F."/>
            <person name="Glasner J."/>
            <person name="Sabat G."/>
            <person name="Splinter BonDurant S."/>
            <person name="Syed K."/>
            <person name="Yadav J."/>
            <person name="Mgbeahuruike A.C."/>
            <person name="Kovalchuk A."/>
            <person name="Asiegbu F.O."/>
            <person name="Lackner G."/>
            <person name="Hoffmeister D."/>
            <person name="Rencoret J."/>
            <person name="Gutierrez A."/>
            <person name="Sun H."/>
            <person name="Lindquist E."/>
            <person name="Barry K."/>
            <person name="Riley R."/>
            <person name="Grigoriev I.V."/>
            <person name="Henrissat B."/>
            <person name="Kues U."/>
            <person name="Berka R.M."/>
            <person name="Martinez A.T."/>
            <person name="Covert S.F."/>
            <person name="Blanchette R.A."/>
            <person name="Cullen D."/>
        </authorList>
    </citation>
    <scope>NUCLEOTIDE SEQUENCE [LARGE SCALE GENOMIC DNA]</scope>
    <source>
        <strain evidence="16 17">11061_1 CR5-6</strain>
    </source>
</reference>
<dbReference type="InterPro" id="IPR010255">
    <property type="entry name" value="Haem_peroxidase_sf"/>
</dbReference>
<dbReference type="InterPro" id="IPR044831">
    <property type="entry name" value="Ccp1-like"/>
</dbReference>
<keyword evidence="4 11" id="KW-0479">Metal-binding</keyword>
<dbReference type="PANTHER" id="PTHR31356">
    <property type="entry name" value="THYLAKOID LUMENAL 29 KDA PROTEIN, CHLOROPLASTIC-RELATED"/>
    <property type="match status" value="1"/>
</dbReference>
<dbReference type="GO" id="GO:0034599">
    <property type="term" value="P:cellular response to oxidative stress"/>
    <property type="evidence" value="ECO:0007669"/>
    <property type="project" value="InterPro"/>
</dbReference>
<evidence type="ECO:0000256" key="12">
    <source>
        <dbReference type="PIRSR" id="PIRSR601621-3"/>
    </source>
</evidence>
<protein>
    <recommendedName>
        <fullName evidence="14">Peroxidase</fullName>
        <ecNumber evidence="14">1.11.1.-</ecNumber>
    </recommendedName>
</protein>
<feature type="binding site" evidence="11">
    <location>
        <position position="94"/>
    </location>
    <ligand>
        <name>Ca(2+)</name>
        <dbReference type="ChEBI" id="CHEBI:29108"/>
        <label>1</label>
    </ligand>
</feature>
<evidence type="ECO:0000256" key="1">
    <source>
        <dbReference type="ARBA" id="ARBA00006089"/>
    </source>
</evidence>
<evidence type="ECO:0000256" key="6">
    <source>
        <dbReference type="ARBA" id="ARBA00023002"/>
    </source>
</evidence>
<dbReference type="AlphaFoldDB" id="A0A0C3RVQ3"/>
<feature type="binding site" description="axial binding residue" evidence="11">
    <location>
        <position position="200"/>
    </location>
    <ligand>
        <name>heme b</name>
        <dbReference type="ChEBI" id="CHEBI:60344"/>
    </ligand>
    <ligandPart>
        <name>Fe</name>
        <dbReference type="ChEBI" id="CHEBI:18248"/>
    </ligandPart>
</feature>
<feature type="binding site" evidence="11">
    <location>
        <position position="225"/>
    </location>
    <ligand>
        <name>Ca(2+)</name>
        <dbReference type="ChEBI" id="CHEBI:29108"/>
        <label>2</label>
    </ligand>
</feature>
<feature type="binding site" evidence="11">
    <location>
        <position position="201"/>
    </location>
    <ligand>
        <name>Ca(2+)</name>
        <dbReference type="ChEBI" id="CHEBI:29108"/>
        <label>2</label>
    </ligand>
</feature>
<comment type="similarity">
    <text evidence="1 14">Belongs to the peroxidase family. Ligninase subfamily.</text>
</comment>
<dbReference type="GO" id="GO:0042744">
    <property type="term" value="P:hydrogen peroxide catabolic process"/>
    <property type="evidence" value="ECO:0007669"/>
    <property type="project" value="TreeGrafter"/>
</dbReference>
<keyword evidence="17" id="KW-1185">Reference proteome</keyword>
<evidence type="ECO:0000256" key="7">
    <source>
        <dbReference type="ARBA" id="ARBA00023004"/>
    </source>
</evidence>
<dbReference type="PROSITE" id="PS50873">
    <property type="entry name" value="PEROXIDASE_4"/>
    <property type="match status" value="1"/>
</dbReference>
<feature type="disulfide bond" evidence="13">
    <location>
        <begin position="58"/>
        <end position="144"/>
    </location>
</feature>
<feature type="binding site" evidence="11">
    <location>
        <position position="218"/>
    </location>
    <ligand>
        <name>Ca(2+)</name>
        <dbReference type="ChEBI" id="CHEBI:29108"/>
        <label>2</label>
    </ligand>
</feature>
<keyword evidence="11 14" id="KW-0106">Calcium</keyword>
<accession>A0A0C3RVQ3</accession>
<name>A0A0C3RVQ3_PHLG1</name>
<dbReference type="PANTHER" id="PTHR31356:SF66">
    <property type="entry name" value="CATALASE-PEROXIDASE"/>
    <property type="match status" value="1"/>
</dbReference>
<evidence type="ECO:0000256" key="5">
    <source>
        <dbReference type="ARBA" id="ARBA00022729"/>
    </source>
</evidence>
<dbReference type="Pfam" id="PF11895">
    <property type="entry name" value="Peroxidase_ext"/>
    <property type="match status" value="1"/>
</dbReference>
<dbReference type="STRING" id="745531.A0A0C3RVQ3"/>
<organism evidence="16 17">
    <name type="scientific">Phlebiopsis gigantea (strain 11061_1 CR5-6)</name>
    <name type="common">White-rot fungus</name>
    <name type="synonym">Peniophora gigantea</name>
    <dbReference type="NCBI Taxonomy" id="745531"/>
    <lineage>
        <taxon>Eukaryota</taxon>
        <taxon>Fungi</taxon>
        <taxon>Dikarya</taxon>
        <taxon>Basidiomycota</taxon>
        <taxon>Agaricomycotina</taxon>
        <taxon>Agaricomycetes</taxon>
        <taxon>Polyporales</taxon>
        <taxon>Phanerochaetaceae</taxon>
        <taxon>Phlebiopsis</taxon>
    </lineage>
</organism>
<evidence type="ECO:0000313" key="17">
    <source>
        <dbReference type="Proteomes" id="UP000053257"/>
    </source>
</evidence>
<dbReference type="PRINTS" id="PR00458">
    <property type="entry name" value="PEROXIDASE"/>
</dbReference>
<keyword evidence="2 14" id="KW-0575">Peroxidase</keyword>
<feature type="active site" description="Proton acceptor" evidence="10">
    <location>
        <position position="71"/>
    </location>
</feature>
<feature type="binding site" evidence="11">
    <location>
        <position position="220"/>
    </location>
    <ligand>
        <name>Ca(2+)</name>
        <dbReference type="ChEBI" id="CHEBI:29108"/>
        <label>2</label>
    </ligand>
</feature>
<dbReference type="InterPro" id="IPR001621">
    <property type="entry name" value="Ligninase"/>
</dbReference>
<keyword evidence="6 14" id="KW-0560">Oxidoreductase</keyword>
<dbReference type="PRINTS" id="PR00462">
    <property type="entry name" value="LIGNINASE"/>
</dbReference>
<evidence type="ECO:0000256" key="4">
    <source>
        <dbReference type="ARBA" id="ARBA00022723"/>
    </source>
</evidence>
<dbReference type="Pfam" id="PF00141">
    <property type="entry name" value="peroxidase"/>
    <property type="match status" value="1"/>
</dbReference>
<evidence type="ECO:0000256" key="9">
    <source>
        <dbReference type="ARBA" id="ARBA00023180"/>
    </source>
</evidence>
<dbReference type="EMBL" id="KN840543">
    <property type="protein sequence ID" value="KIP05431.1"/>
    <property type="molecule type" value="Genomic_DNA"/>
</dbReference>
<feature type="binding site" evidence="11">
    <location>
        <position position="72"/>
    </location>
    <ligand>
        <name>Ca(2+)</name>
        <dbReference type="ChEBI" id="CHEBI:29108"/>
        <label>1</label>
    </ligand>
</feature>
<keyword evidence="7 11" id="KW-0408">Iron</keyword>
<keyword evidence="8 13" id="KW-1015">Disulfide bond</keyword>
<feature type="domain" description="Plant heme peroxidase family profile" evidence="15">
    <location>
        <begin position="116"/>
        <end position="343"/>
    </location>
</feature>
<evidence type="ECO:0000256" key="3">
    <source>
        <dbReference type="ARBA" id="ARBA00022617"/>
    </source>
</evidence>
<evidence type="ECO:0000256" key="13">
    <source>
        <dbReference type="PIRSR" id="PIRSR601621-4"/>
    </source>
</evidence>
<keyword evidence="3 11" id="KW-0349">Heme</keyword>
<evidence type="ECO:0000256" key="14">
    <source>
        <dbReference type="RuleBase" id="RU363051"/>
    </source>
</evidence>
<keyword evidence="9" id="KW-0325">Glycoprotein</keyword>
<feature type="signal peptide" evidence="14">
    <location>
        <begin position="1"/>
        <end position="18"/>
    </location>
</feature>
<feature type="disulfide bond" evidence="13">
    <location>
        <begin position="273"/>
        <end position="339"/>
    </location>
</feature>
<evidence type="ECO:0000256" key="2">
    <source>
        <dbReference type="ARBA" id="ARBA00022559"/>
    </source>
</evidence>
<feature type="chain" id="PRO_5006986334" description="Peroxidase" evidence="14">
    <location>
        <begin position="19"/>
        <end position="368"/>
    </location>
</feature>
<evidence type="ECO:0000256" key="8">
    <source>
        <dbReference type="ARBA" id="ARBA00023157"/>
    </source>
</evidence>
<dbReference type="Gene3D" id="1.10.520.10">
    <property type="match status" value="1"/>
</dbReference>
<evidence type="ECO:0000256" key="11">
    <source>
        <dbReference type="PIRSR" id="PIRSR601621-2"/>
    </source>
</evidence>
<comment type="cofactor">
    <cofactor evidence="11 14">
        <name>Ca(2+)</name>
        <dbReference type="ChEBI" id="CHEBI:29108"/>
    </cofactor>
    <text evidence="11 14">Binds 2 calcium ions per subunit.</text>
</comment>
<proteinExistence type="inferred from homology"/>
<feature type="site" description="Transition state stabilizer" evidence="12">
    <location>
        <position position="67"/>
    </location>
</feature>
<dbReference type="HOGENOM" id="CLU_041038_0_1_1"/>
<dbReference type="OrthoDB" id="2113341at2759"/>
<dbReference type="InterPro" id="IPR019793">
    <property type="entry name" value="Peroxidases_heam-ligand_BS"/>
</dbReference>
<evidence type="ECO:0000256" key="10">
    <source>
        <dbReference type="PIRSR" id="PIRSR601621-1"/>
    </source>
</evidence>
<evidence type="ECO:0000313" key="16">
    <source>
        <dbReference type="EMBL" id="KIP05431.1"/>
    </source>
</evidence>
<sequence>MSFKQLLVAVSAALLTKSAVIEKRATCATGQTTANAACCAWFPVLEDIQQNMFAGGQCNAEAHEALRLVFHDGIAVSPAMEARGQFGGGGADGSIMLFDEIETAFHPNIGLDDVVALEKPFVAKHGVSPADFIPFAGAVAVSNCAGAPEMQFFIGRKIATQAAPDGLVPEPFHTVDQILERTNDAGQFDELETVWMLSAHSIAASNDVDPTVVGLPFDSTPEQFDGQFFLDTQLRGVLFPGSGGNQGEVESAVAGEIRLQSDHNFARDSRTACEWQSFVNNQTKLQADFQFIFTAIATLGQDMDSLIDCSDVIPAPKPQNFGPTRFPPGKSNADIEQACAATPFPTLATAPGPATSVARINPPFKVSH</sequence>
<dbReference type="PROSITE" id="PS00435">
    <property type="entry name" value="PEROXIDASE_1"/>
    <property type="match status" value="1"/>
</dbReference>
<dbReference type="Proteomes" id="UP000053257">
    <property type="component" value="Unassembled WGS sequence"/>
</dbReference>
<dbReference type="GO" id="GO:0000302">
    <property type="term" value="P:response to reactive oxygen species"/>
    <property type="evidence" value="ECO:0007669"/>
    <property type="project" value="TreeGrafter"/>
</dbReference>
<dbReference type="CDD" id="cd00692">
    <property type="entry name" value="ligninase"/>
    <property type="match status" value="1"/>
</dbReference>
<keyword evidence="5 14" id="KW-0732">Signal</keyword>
<gene>
    <name evidence="16" type="primary">LiP1</name>
    <name evidence="16" type="ORF">PHLGIDRAFT_150531</name>
</gene>
<feature type="disulfide bond" evidence="13">
    <location>
        <begin position="27"/>
        <end position="39"/>
    </location>
</feature>
<feature type="binding site" evidence="11">
    <location>
        <position position="90"/>
    </location>
    <ligand>
        <name>Ca(2+)</name>
        <dbReference type="ChEBI" id="CHEBI:29108"/>
        <label>1</label>
    </ligand>
</feature>
<feature type="binding site" evidence="11">
    <location>
        <position position="92"/>
    </location>
    <ligand>
        <name>Ca(2+)</name>
        <dbReference type="ChEBI" id="CHEBI:29108"/>
        <label>1</label>
    </ligand>
</feature>